<protein>
    <recommendedName>
        <fullName evidence="1">HNH nuclease domain-containing protein</fullName>
    </recommendedName>
</protein>
<name>A0A382EWB7_9ZZZZ</name>
<accession>A0A382EWB7</accession>
<reference evidence="2" key="1">
    <citation type="submission" date="2018-05" db="EMBL/GenBank/DDBJ databases">
        <authorList>
            <person name="Lanie J.A."/>
            <person name="Ng W.-L."/>
            <person name="Kazmierczak K.M."/>
            <person name="Andrzejewski T.M."/>
            <person name="Davidsen T.M."/>
            <person name="Wayne K.J."/>
            <person name="Tettelin H."/>
            <person name="Glass J.I."/>
            <person name="Rusch D."/>
            <person name="Podicherti R."/>
            <person name="Tsui H.-C.T."/>
            <person name="Winkler M.E."/>
        </authorList>
    </citation>
    <scope>NUCLEOTIDE SEQUENCE</scope>
</reference>
<dbReference type="EMBL" id="UINC01046712">
    <property type="protein sequence ID" value="SVB55076.1"/>
    <property type="molecule type" value="Genomic_DNA"/>
</dbReference>
<dbReference type="SMART" id="SM00507">
    <property type="entry name" value="HNHc"/>
    <property type="match status" value="1"/>
</dbReference>
<proteinExistence type="predicted"/>
<evidence type="ECO:0000313" key="2">
    <source>
        <dbReference type="EMBL" id="SVB55076.1"/>
    </source>
</evidence>
<sequence length="130" mass="14736">MFNVRKSKLGKQIRKSGVPPFMITKYDVQSTIEKKRPLSDYTSNKVPMQSDKLKIRLLNEGKLEPKCDICGLKFWLQDPIGFELDHKDGDHNNNSLRNVRLLCPNCHAQTDNYRVKKPGAKSAVDVHGGG</sequence>
<dbReference type="CDD" id="cd00085">
    <property type="entry name" value="HNHc"/>
    <property type="match status" value="1"/>
</dbReference>
<gene>
    <name evidence="2" type="ORF">METZ01_LOCUS207930</name>
</gene>
<evidence type="ECO:0000259" key="1">
    <source>
        <dbReference type="SMART" id="SM00507"/>
    </source>
</evidence>
<feature type="domain" description="HNH nuclease" evidence="1">
    <location>
        <begin position="52"/>
        <end position="108"/>
    </location>
</feature>
<dbReference type="AlphaFoldDB" id="A0A382EWB7"/>
<dbReference type="InterPro" id="IPR003615">
    <property type="entry name" value="HNH_nuc"/>
</dbReference>
<organism evidence="2">
    <name type="scientific">marine metagenome</name>
    <dbReference type="NCBI Taxonomy" id="408172"/>
    <lineage>
        <taxon>unclassified sequences</taxon>
        <taxon>metagenomes</taxon>
        <taxon>ecological metagenomes</taxon>
    </lineage>
</organism>